<dbReference type="OMA" id="CILFAWA"/>
<accession>T0Q4E5</accession>
<organism evidence="2 3">
    <name type="scientific">Saprolegnia diclina (strain VS20)</name>
    <dbReference type="NCBI Taxonomy" id="1156394"/>
    <lineage>
        <taxon>Eukaryota</taxon>
        <taxon>Sar</taxon>
        <taxon>Stramenopiles</taxon>
        <taxon>Oomycota</taxon>
        <taxon>Saprolegniomycetes</taxon>
        <taxon>Saprolegniales</taxon>
        <taxon>Saprolegniaceae</taxon>
        <taxon>Saprolegnia</taxon>
    </lineage>
</organism>
<keyword evidence="1" id="KW-1133">Transmembrane helix</keyword>
<dbReference type="AlphaFoldDB" id="T0Q4E5"/>
<evidence type="ECO:0000313" key="3">
    <source>
        <dbReference type="Proteomes" id="UP000030762"/>
    </source>
</evidence>
<reference evidence="2 3" key="1">
    <citation type="submission" date="2012-04" db="EMBL/GenBank/DDBJ databases">
        <title>The Genome Sequence of Saprolegnia declina VS20.</title>
        <authorList>
            <consortium name="The Broad Institute Genome Sequencing Platform"/>
            <person name="Russ C."/>
            <person name="Nusbaum C."/>
            <person name="Tyler B."/>
            <person name="van West P."/>
            <person name="Dieguez-Uribeondo J."/>
            <person name="de Bruijn I."/>
            <person name="Tripathy S."/>
            <person name="Jiang R."/>
            <person name="Young S.K."/>
            <person name="Zeng Q."/>
            <person name="Gargeya S."/>
            <person name="Fitzgerald M."/>
            <person name="Haas B."/>
            <person name="Abouelleil A."/>
            <person name="Alvarado L."/>
            <person name="Arachchi H.M."/>
            <person name="Berlin A."/>
            <person name="Chapman S.B."/>
            <person name="Goldberg J."/>
            <person name="Griggs A."/>
            <person name="Gujja S."/>
            <person name="Hansen M."/>
            <person name="Howarth C."/>
            <person name="Imamovic A."/>
            <person name="Larimer J."/>
            <person name="McCowen C."/>
            <person name="Montmayeur A."/>
            <person name="Murphy C."/>
            <person name="Neiman D."/>
            <person name="Pearson M."/>
            <person name="Priest M."/>
            <person name="Roberts A."/>
            <person name="Saif S."/>
            <person name="Shea T."/>
            <person name="Sisk P."/>
            <person name="Sykes S."/>
            <person name="Wortman J."/>
            <person name="Nusbaum C."/>
            <person name="Birren B."/>
        </authorList>
    </citation>
    <scope>NUCLEOTIDE SEQUENCE [LARGE SCALE GENOMIC DNA]</scope>
    <source>
        <strain evidence="2 3">VS20</strain>
    </source>
</reference>
<dbReference type="RefSeq" id="XP_008618314.1">
    <property type="nucleotide sequence ID" value="XM_008620092.1"/>
</dbReference>
<keyword evidence="1" id="KW-0472">Membrane</keyword>
<evidence type="ECO:0000313" key="2">
    <source>
        <dbReference type="EMBL" id="EQC28310.1"/>
    </source>
</evidence>
<gene>
    <name evidence="2" type="ORF">SDRG_13991</name>
</gene>
<dbReference type="OrthoDB" id="10386588at2759"/>
<dbReference type="InParanoid" id="T0Q4E5"/>
<dbReference type="VEuPathDB" id="FungiDB:SDRG_13991"/>
<evidence type="ECO:0000256" key="1">
    <source>
        <dbReference type="SAM" id="Phobius"/>
    </source>
</evidence>
<keyword evidence="3" id="KW-1185">Reference proteome</keyword>
<keyword evidence="1" id="KW-0812">Transmembrane</keyword>
<dbReference type="EMBL" id="JH767196">
    <property type="protein sequence ID" value="EQC28310.1"/>
    <property type="molecule type" value="Genomic_DNA"/>
</dbReference>
<sequence>MATDTSMTASGVAYPLWFLVLVAVLFCAGFAWATLRCCFGRSTDAETVSSKEKADIIDATRVTCVSESPSYTHASTPVSAIDRV</sequence>
<dbReference type="Proteomes" id="UP000030762">
    <property type="component" value="Unassembled WGS sequence"/>
</dbReference>
<protein>
    <submittedName>
        <fullName evidence="2">Uncharacterized protein</fullName>
    </submittedName>
</protein>
<dbReference type="GeneID" id="19954718"/>
<proteinExistence type="predicted"/>
<name>T0Q4E5_SAPDV</name>
<feature type="transmembrane region" description="Helical" evidence="1">
    <location>
        <begin position="12"/>
        <end position="33"/>
    </location>
</feature>